<dbReference type="AlphaFoldDB" id="A0A975TEA0"/>
<evidence type="ECO:0000313" key="2">
    <source>
        <dbReference type="Proteomes" id="UP000683511"/>
    </source>
</evidence>
<protein>
    <submittedName>
        <fullName evidence="1">Uncharacterized protein</fullName>
    </submittedName>
</protein>
<reference evidence="1" key="1">
    <citation type="submission" date="2017-04" db="EMBL/GenBank/DDBJ databases">
        <title>Genome deletions in a multicellular cyanobacterial endosymbiont for morphological adaptation in marine diatoms.</title>
        <authorList>
            <person name="Wang Y."/>
            <person name="Gao H."/>
            <person name="Li R."/>
            <person name="Xu X."/>
        </authorList>
    </citation>
    <scope>NUCLEOTIDE SEQUENCE</scope>
    <source>
        <strain evidence="1">FACHB 800</strain>
    </source>
</reference>
<accession>A0A975TEA0</accession>
<sequence>MVIIGSPQAIVTSLRDKGKNSRHKVPKFTFGDWGACNFTLLLAYDI</sequence>
<keyword evidence="2" id="KW-1185">Reference proteome</keyword>
<dbReference type="Proteomes" id="UP000683511">
    <property type="component" value="Chromosome"/>
</dbReference>
<name>A0A975TEA0_9NOST</name>
<dbReference type="KEGG" id="rsin:B6N60_05158"/>
<dbReference type="EMBL" id="CP021056">
    <property type="protein sequence ID" value="QXE26426.1"/>
    <property type="molecule type" value="Genomic_DNA"/>
</dbReference>
<organism evidence="1 2">
    <name type="scientific">Richelia sinica FACHB-800</name>
    <dbReference type="NCBI Taxonomy" id="1357546"/>
    <lineage>
        <taxon>Bacteria</taxon>
        <taxon>Bacillati</taxon>
        <taxon>Cyanobacteriota</taxon>
        <taxon>Cyanophyceae</taxon>
        <taxon>Nostocales</taxon>
        <taxon>Nostocaceae</taxon>
        <taxon>Richelia</taxon>
    </lineage>
</organism>
<evidence type="ECO:0000313" key="1">
    <source>
        <dbReference type="EMBL" id="QXE26426.1"/>
    </source>
</evidence>
<proteinExistence type="predicted"/>
<gene>
    <name evidence="1" type="ORF">B6N60_05158</name>
</gene>